<feature type="domain" description="THIF-type NAD/FAD binding fold" evidence="1">
    <location>
        <begin position="119"/>
        <end position="350"/>
    </location>
</feature>
<keyword evidence="3" id="KW-1185">Reference proteome</keyword>
<sequence>MAQLKINPGLRMVEFAAGSVQFGLGAGGLVLEGTGESDRQFLRRLRQGFDSSDLEAVRAGCGLEAERTILLLEALAPVLVPDTGGERLSGLRADRLAPDARHWSAVYSADGEGSLAARSRCVVQIIGLGRTGAALATALTAAGVGTLLLEDPAVVSPADVGSGAFRITDIGLTRGQAVRRAARQIDPTVACHLLPGATAEQGAEGIFPRALSLAIYIDRDVADPRVAAALMSRGHPHLSVLVREHDTLIGPLVVPGQTSCLGCVELHRADADPTWPEVVARLTSTPGKPSARGQADEVSQSVAAAGLAAIQALLFLDGRNQPGSFSAVLRLESGDGTLTRHPYPPHPDCGCMLAAAS</sequence>
<proteinExistence type="predicted"/>
<dbReference type="InterPro" id="IPR035985">
    <property type="entry name" value="Ubiquitin-activating_enz"/>
</dbReference>
<accession>A0ABY3WCV5</accession>
<dbReference type="InterPro" id="IPR022291">
    <property type="entry name" value="Bacteriocin_synth_cyclodeHase"/>
</dbReference>
<evidence type="ECO:0000313" key="3">
    <source>
        <dbReference type="Proteomes" id="UP000829069"/>
    </source>
</evidence>
<evidence type="ECO:0000259" key="1">
    <source>
        <dbReference type="Pfam" id="PF00899"/>
    </source>
</evidence>
<dbReference type="RefSeq" id="WP_241914875.1">
    <property type="nucleotide sequence ID" value="NZ_CP093326.1"/>
</dbReference>
<dbReference type="NCBIfam" id="TIGR03882">
    <property type="entry name" value="cyclo_dehyd_2"/>
    <property type="match status" value="1"/>
</dbReference>
<dbReference type="InterPro" id="IPR000594">
    <property type="entry name" value="ThiF_NAD_FAD-bd"/>
</dbReference>
<gene>
    <name evidence="2" type="ORF">MNQ99_06690</name>
</gene>
<evidence type="ECO:0000313" key="2">
    <source>
        <dbReference type="EMBL" id="UNK47030.1"/>
    </source>
</evidence>
<dbReference type="EMBL" id="CP093326">
    <property type="protein sequence ID" value="UNK47030.1"/>
    <property type="molecule type" value="Genomic_DNA"/>
</dbReference>
<dbReference type="Proteomes" id="UP000829069">
    <property type="component" value="Chromosome"/>
</dbReference>
<dbReference type="Gene3D" id="3.40.50.720">
    <property type="entry name" value="NAD(P)-binding Rossmann-like Domain"/>
    <property type="match status" value="1"/>
</dbReference>
<dbReference type="Pfam" id="PF00899">
    <property type="entry name" value="ThiF"/>
    <property type="match status" value="1"/>
</dbReference>
<reference evidence="2 3" key="1">
    <citation type="submission" date="2022-03" db="EMBL/GenBank/DDBJ databases">
        <title>Isotopic signatures of nitrous oxide derived from detoxification processes.</title>
        <authorList>
            <person name="Behrendt U."/>
            <person name="Buchen C."/>
            <person name="Well R."/>
            <person name="Ulrich A."/>
            <person name="Rohe L."/>
            <person name="Kolb S."/>
            <person name="Schloter M."/>
            <person name="Horn M.A."/>
            <person name="Augustin J."/>
        </authorList>
    </citation>
    <scope>NUCLEOTIDE SEQUENCE [LARGE SCALE GENOMIC DNA]</scope>
    <source>
        <strain evidence="2 3">S4-C24</strain>
    </source>
</reference>
<name>A0ABY3WCV5_9MICC</name>
<protein>
    <submittedName>
        <fullName evidence="2">TOMM leader peptide-binding protein</fullName>
    </submittedName>
</protein>
<organism evidence="2 3">
    <name type="scientific">Arthrobacter sulfonylureivorans</name>
    <dbReference type="NCBI Taxonomy" id="2486855"/>
    <lineage>
        <taxon>Bacteria</taxon>
        <taxon>Bacillati</taxon>
        <taxon>Actinomycetota</taxon>
        <taxon>Actinomycetes</taxon>
        <taxon>Micrococcales</taxon>
        <taxon>Micrococcaceae</taxon>
        <taxon>Arthrobacter</taxon>
    </lineage>
</organism>
<dbReference type="SUPFAM" id="SSF69572">
    <property type="entry name" value="Activating enzymes of the ubiquitin-like proteins"/>
    <property type="match status" value="1"/>
</dbReference>